<evidence type="ECO:0000313" key="6">
    <source>
        <dbReference type="EMBL" id="KAG6497060.1"/>
    </source>
</evidence>
<name>A0A8J5FW76_ZINOF</name>
<dbReference type="PANTHER" id="PTHR33077">
    <property type="entry name" value="PROTEIN TIFY 4A-RELATED-RELATED"/>
    <property type="match status" value="1"/>
</dbReference>
<dbReference type="Pfam" id="PF06200">
    <property type="entry name" value="tify"/>
    <property type="match status" value="1"/>
</dbReference>
<keyword evidence="2" id="KW-1184">Jasmonic acid signaling pathway</keyword>
<comment type="caution">
    <text evidence="6">The sequence shown here is derived from an EMBL/GenBank/DDBJ whole genome shotgun (WGS) entry which is preliminary data.</text>
</comment>
<dbReference type="PANTHER" id="PTHR33077:SF17">
    <property type="entry name" value="PROTEIN TIFY 5B"/>
    <property type="match status" value="1"/>
</dbReference>
<dbReference type="EMBL" id="JACMSC010000012">
    <property type="protein sequence ID" value="KAG6497060.1"/>
    <property type="molecule type" value="Genomic_DNA"/>
</dbReference>
<dbReference type="GO" id="GO:0009611">
    <property type="term" value="P:response to wounding"/>
    <property type="evidence" value="ECO:0007669"/>
    <property type="project" value="TreeGrafter"/>
</dbReference>
<proteinExistence type="inferred from homology"/>
<reference evidence="6 7" key="1">
    <citation type="submission" date="2020-08" db="EMBL/GenBank/DDBJ databases">
        <title>Plant Genome Project.</title>
        <authorList>
            <person name="Zhang R.-G."/>
        </authorList>
    </citation>
    <scope>NUCLEOTIDE SEQUENCE [LARGE SCALE GENOMIC DNA]</scope>
    <source>
        <tissue evidence="6">Rhizome</tissue>
    </source>
</reference>
<dbReference type="GO" id="GO:2000022">
    <property type="term" value="P:regulation of jasmonic acid mediated signaling pathway"/>
    <property type="evidence" value="ECO:0007669"/>
    <property type="project" value="TreeGrafter"/>
</dbReference>
<feature type="region of interest" description="Disordered" evidence="4">
    <location>
        <begin position="123"/>
        <end position="142"/>
    </location>
</feature>
<dbReference type="Pfam" id="PF09425">
    <property type="entry name" value="Jas_motif"/>
    <property type="match status" value="1"/>
</dbReference>
<dbReference type="GO" id="GO:0005634">
    <property type="term" value="C:nucleus"/>
    <property type="evidence" value="ECO:0007669"/>
    <property type="project" value="TreeGrafter"/>
</dbReference>
<dbReference type="InterPro" id="IPR040390">
    <property type="entry name" value="TIFY/JAZ"/>
</dbReference>
<evidence type="ECO:0000259" key="5">
    <source>
        <dbReference type="Pfam" id="PF06200"/>
    </source>
</evidence>
<evidence type="ECO:0000256" key="1">
    <source>
        <dbReference type="ARBA" id="ARBA00008614"/>
    </source>
</evidence>
<accession>A0A8J5FW76</accession>
<dbReference type="GO" id="GO:0031347">
    <property type="term" value="P:regulation of defense response"/>
    <property type="evidence" value="ECO:0007669"/>
    <property type="project" value="TreeGrafter"/>
</dbReference>
<feature type="compositionally biased region" description="Polar residues" evidence="4">
    <location>
        <begin position="133"/>
        <end position="142"/>
    </location>
</feature>
<protein>
    <recommendedName>
        <fullName evidence="5">Tify domain-containing protein</fullName>
    </recommendedName>
</protein>
<sequence length="142" mass="16009">MEEEENGEVCDTELCLSPIGQRRSSRRGKAPELKQEDDGNITIFYDGRISICDVTEIQARAIISMAKEMEVEIKNNDNKSSDTLERLQVPCGSNTTASSMAMVTVVPSLLLNQRPSMKRSLQQFLQKRKTRRSLQVSSPPYQ</sequence>
<comment type="similarity">
    <text evidence="1">Belongs to the TIFY/JAZ family.</text>
</comment>
<dbReference type="AlphaFoldDB" id="A0A8J5FW76"/>
<feature type="domain" description="Tify" evidence="5">
    <location>
        <begin position="41"/>
        <end position="67"/>
    </location>
</feature>
<keyword evidence="7" id="KW-1185">Reference proteome</keyword>
<evidence type="ECO:0000313" key="7">
    <source>
        <dbReference type="Proteomes" id="UP000734854"/>
    </source>
</evidence>
<keyword evidence="3" id="KW-0832">Ubl conjugation</keyword>
<dbReference type="OrthoDB" id="782771at2759"/>
<gene>
    <name evidence="6" type="ORF">ZIOFF_044946</name>
</gene>
<evidence type="ECO:0000256" key="2">
    <source>
        <dbReference type="ARBA" id="ARBA00022819"/>
    </source>
</evidence>
<organism evidence="6 7">
    <name type="scientific">Zingiber officinale</name>
    <name type="common">Ginger</name>
    <name type="synonym">Amomum zingiber</name>
    <dbReference type="NCBI Taxonomy" id="94328"/>
    <lineage>
        <taxon>Eukaryota</taxon>
        <taxon>Viridiplantae</taxon>
        <taxon>Streptophyta</taxon>
        <taxon>Embryophyta</taxon>
        <taxon>Tracheophyta</taxon>
        <taxon>Spermatophyta</taxon>
        <taxon>Magnoliopsida</taxon>
        <taxon>Liliopsida</taxon>
        <taxon>Zingiberales</taxon>
        <taxon>Zingiberaceae</taxon>
        <taxon>Zingiber</taxon>
    </lineage>
</organism>
<dbReference type="InterPro" id="IPR018467">
    <property type="entry name" value="CCT_CS"/>
</dbReference>
<dbReference type="InterPro" id="IPR010399">
    <property type="entry name" value="Tify_dom"/>
</dbReference>
<evidence type="ECO:0000256" key="4">
    <source>
        <dbReference type="SAM" id="MobiDB-lite"/>
    </source>
</evidence>
<dbReference type="Proteomes" id="UP000734854">
    <property type="component" value="Unassembled WGS sequence"/>
</dbReference>
<evidence type="ECO:0000256" key="3">
    <source>
        <dbReference type="ARBA" id="ARBA00022843"/>
    </source>
</evidence>